<evidence type="ECO:0000313" key="2">
    <source>
        <dbReference type="EMBL" id="KAF8689895.1"/>
    </source>
</evidence>
<evidence type="ECO:0000256" key="1">
    <source>
        <dbReference type="SAM" id="MobiDB-lite"/>
    </source>
</evidence>
<dbReference type="InterPro" id="IPR040348">
    <property type="entry name" value="POLAR-like"/>
</dbReference>
<dbReference type="AlphaFoldDB" id="A0A835B6P6"/>
<feature type="compositionally biased region" description="Basic and acidic residues" evidence="1">
    <location>
        <begin position="166"/>
        <end position="176"/>
    </location>
</feature>
<protein>
    <submittedName>
        <fullName evidence="2">Uncharacterized protein</fullName>
    </submittedName>
</protein>
<keyword evidence="3" id="KW-1185">Reference proteome</keyword>
<feature type="region of interest" description="Disordered" evidence="1">
    <location>
        <begin position="147"/>
        <end position="176"/>
    </location>
</feature>
<feature type="compositionally biased region" description="Basic and acidic residues" evidence="1">
    <location>
        <begin position="189"/>
        <end position="209"/>
    </location>
</feature>
<dbReference type="EMBL" id="JACEFO010001996">
    <property type="protein sequence ID" value="KAF8689895.1"/>
    <property type="molecule type" value="Genomic_DNA"/>
</dbReference>
<name>A0A835B6P6_9POAL</name>
<reference evidence="2" key="1">
    <citation type="submission" date="2020-07" db="EMBL/GenBank/DDBJ databases">
        <title>Genome sequence and genetic diversity analysis of an under-domesticated orphan crop, white fonio (Digitaria exilis).</title>
        <authorList>
            <person name="Bennetzen J.L."/>
            <person name="Chen S."/>
            <person name="Ma X."/>
            <person name="Wang X."/>
            <person name="Yssel A.E.J."/>
            <person name="Chaluvadi S.R."/>
            <person name="Johnson M."/>
            <person name="Gangashetty P."/>
            <person name="Hamidou F."/>
            <person name="Sanogo M.D."/>
            <person name="Zwaenepoel A."/>
            <person name="Wallace J."/>
            <person name="Van De Peer Y."/>
            <person name="Van Deynze A."/>
        </authorList>
    </citation>
    <scope>NUCLEOTIDE SEQUENCE</scope>
    <source>
        <tissue evidence="2">Leaves</tissue>
    </source>
</reference>
<dbReference type="PANTHER" id="PTHR33476:SF33">
    <property type="entry name" value="OS02G0795200 PROTEIN"/>
    <property type="match status" value="1"/>
</dbReference>
<proteinExistence type="predicted"/>
<feature type="region of interest" description="Disordered" evidence="1">
    <location>
        <begin position="38"/>
        <end position="64"/>
    </location>
</feature>
<sequence length="330" mass="35449">MGRGGGGGGFGCRLRLFPRHCTSSATAATAREHVAAAAKGEMVGGQTAPHEESPRTSHGLRAGKNSKATVAVAAEDALPAASLGLGASLVLLLSKSAAELSRMAELRAQMERLMLDVRADVRNCNGRPSSGSGDHTDSSSVVVKGAIVGRAGDEGSRTAAAPVSRGRRENAGQCDMDRMEAELEAELSRMQDDFASPRRDRELETEAKSRSASSRCHSVICSGSEDDNGVDDDGSQDCDGEDEEEEDHGRGDDDGESDGKSMPPHGGVSARELERRLHELLQSRHEARIAELESELDRARRKLRETEREASRWRDTAKLATRFTDESRLR</sequence>
<accession>A0A835B6P6</accession>
<comment type="caution">
    <text evidence="2">The sequence shown here is derived from an EMBL/GenBank/DDBJ whole genome shotgun (WGS) entry which is preliminary data.</text>
</comment>
<feature type="region of interest" description="Disordered" evidence="1">
    <location>
        <begin position="189"/>
        <end position="279"/>
    </location>
</feature>
<feature type="compositionally biased region" description="Acidic residues" evidence="1">
    <location>
        <begin position="224"/>
        <end position="246"/>
    </location>
</feature>
<dbReference type="PANTHER" id="PTHR33476">
    <property type="entry name" value="EMB|CAB62613.1"/>
    <property type="match status" value="1"/>
</dbReference>
<dbReference type="Proteomes" id="UP000636709">
    <property type="component" value="Unassembled WGS sequence"/>
</dbReference>
<organism evidence="2 3">
    <name type="scientific">Digitaria exilis</name>
    <dbReference type="NCBI Taxonomy" id="1010633"/>
    <lineage>
        <taxon>Eukaryota</taxon>
        <taxon>Viridiplantae</taxon>
        <taxon>Streptophyta</taxon>
        <taxon>Embryophyta</taxon>
        <taxon>Tracheophyta</taxon>
        <taxon>Spermatophyta</taxon>
        <taxon>Magnoliopsida</taxon>
        <taxon>Liliopsida</taxon>
        <taxon>Poales</taxon>
        <taxon>Poaceae</taxon>
        <taxon>PACMAD clade</taxon>
        <taxon>Panicoideae</taxon>
        <taxon>Panicodae</taxon>
        <taxon>Paniceae</taxon>
        <taxon>Anthephorinae</taxon>
        <taxon>Digitaria</taxon>
    </lineage>
</organism>
<dbReference type="OrthoDB" id="1916242at2759"/>
<evidence type="ECO:0000313" key="3">
    <source>
        <dbReference type="Proteomes" id="UP000636709"/>
    </source>
</evidence>
<gene>
    <name evidence="2" type="ORF">HU200_041527</name>
</gene>
<dbReference type="GO" id="GO:0008356">
    <property type="term" value="P:asymmetric cell division"/>
    <property type="evidence" value="ECO:0007669"/>
    <property type="project" value="InterPro"/>
</dbReference>